<dbReference type="Pfam" id="PF01527">
    <property type="entry name" value="HTH_Tnp_1"/>
    <property type="match status" value="1"/>
</dbReference>
<reference evidence="2" key="2">
    <citation type="submission" date="2015-07" db="EMBL/GenBank/DDBJ databases">
        <title>Plasmids, circular viruses and viroids from rat gut.</title>
        <authorList>
            <person name="Jorgensen T.J."/>
            <person name="Hansen M.A."/>
            <person name="Xu Z."/>
            <person name="Tabak M.A."/>
            <person name="Sorensen S.J."/>
            <person name="Hansen L.H."/>
        </authorList>
    </citation>
    <scope>NUCLEOTIDE SEQUENCE</scope>
    <source>
        <strain evidence="2">RGRH0142</strain>
    </source>
</reference>
<name>A0A0H5PXZ9_9ZZZZ</name>
<dbReference type="AlphaFoldDB" id="A0A0H5PXZ9"/>
<sequence length="136" mass="15710">MSQKKQTSVTSPRKFTRVFKLEVATRYLRGDGSYRSLSKELGVGKTQIFSWVHTFANEINANPPEAMKMSSAQPKKLENSSCHKKADEVTALTRELEQMRKELAYERMRATAYEHMIEIAENRWNIEIRKKAGAKQ</sequence>
<reference evidence="2" key="1">
    <citation type="submission" date="2015-06" db="EMBL/GenBank/DDBJ databases">
        <authorList>
            <person name="Joergensen T."/>
        </authorList>
    </citation>
    <scope>NUCLEOTIDE SEQUENCE</scope>
    <source>
        <strain evidence="2">RGRH0142</strain>
    </source>
</reference>
<dbReference type="InterPro" id="IPR009057">
    <property type="entry name" value="Homeodomain-like_sf"/>
</dbReference>
<dbReference type="GO" id="GO:0003677">
    <property type="term" value="F:DNA binding"/>
    <property type="evidence" value="ECO:0007669"/>
    <property type="project" value="InterPro"/>
</dbReference>
<evidence type="ECO:0008006" key="3">
    <source>
        <dbReference type="Google" id="ProtNLM"/>
    </source>
</evidence>
<evidence type="ECO:0000256" key="1">
    <source>
        <dbReference type="SAM" id="MobiDB-lite"/>
    </source>
</evidence>
<protein>
    <recommendedName>
        <fullName evidence="3">Transposase</fullName>
    </recommendedName>
</protein>
<dbReference type="SUPFAM" id="SSF46689">
    <property type="entry name" value="Homeodomain-like"/>
    <property type="match status" value="1"/>
</dbReference>
<dbReference type="EMBL" id="LN852832">
    <property type="protein sequence ID" value="CRY94060.1"/>
    <property type="molecule type" value="Genomic_DNA"/>
</dbReference>
<organism evidence="2">
    <name type="scientific">uncultured prokaryote</name>
    <dbReference type="NCBI Taxonomy" id="198431"/>
    <lineage>
        <taxon>unclassified sequences</taxon>
        <taxon>environmental samples</taxon>
    </lineage>
</organism>
<dbReference type="InterPro" id="IPR002514">
    <property type="entry name" value="Transposase_8"/>
</dbReference>
<accession>A0A0H5PXZ9</accession>
<feature type="region of interest" description="Disordered" evidence="1">
    <location>
        <begin position="63"/>
        <end position="83"/>
    </location>
</feature>
<dbReference type="GO" id="GO:0006313">
    <property type="term" value="P:DNA transposition"/>
    <property type="evidence" value="ECO:0007669"/>
    <property type="project" value="InterPro"/>
</dbReference>
<proteinExistence type="predicted"/>
<dbReference type="GO" id="GO:0004803">
    <property type="term" value="F:transposase activity"/>
    <property type="evidence" value="ECO:0007669"/>
    <property type="project" value="InterPro"/>
</dbReference>
<evidence type="ECO:0000313" key="2">
    <source>
        <dbReference type="EMBL" id="CRY94060.1"/>
    </source>
</evidence>